<dbReference type="NCBIfam" id="NF038117">
    <property type="entry name" value="choice_anch_I"/>
    <property type="match status" value="1"/>
</dbReference>
<proteinExistence type="predicted"/>
<dbReference type="Gene3D" id="3.60.21.10">
    <property type="match status" value="1"/>
</dbReference>
<dbReference type="InterPro" id="IPR036907">
    <property type="entry name" value="5'-Nucleotdase_C_sf"/>
</dbReference>
<dbReference type="InterPro" id="IPR052956">
    <property type="entry name" value="Mesenchyme-surface_protein"/>
</dbReference>
<keyword evidence="5" id="KW-1185">Reference proteome</keyword>
<dbReference type="GO" id="GO:0000166">
    <property type="term" value="F:nucleotide binding"/>
    <property type="evidence" value="ECO:0007669"/>
    <property type="project" value="InterPro"/>
</dbReference>
<dbReference type="EMBL" id="CP020474">
    <property type="protein sequence ID" value="ARE81890.1"/>
    <property type="molecule type" value="Genomic_DNA"/>
</dbReference>
<dbReference type="Pfam" id="PF02872">
    <property type="entry name" value="5_nucleotid_C"/>
    <property type="match status" value="1"/>
</dbReference>
<organism evidence="4 5">
    <name type="scientific">Roseovarius mucosus</name>
    <dbReference type="NCBI Taxonomy" id="215743"/>
    <lineage>
        <taxon>Bacteria</taxon>
        <taxon>Pseudomonadati</taxon>
        <taxon>Pseudomonadota</taxon>
        <taxon>Alphaproteobacteria</taxon>
        <taxon>Rhodobacterales</taxon>
        <taxon>Roseobacteraceae</taxon>
        <taxon>Roseovarius</taxon>
    </lineage>
</organism>
<dbReference type="InterPro" id="IPR015943">
    <property type="entry name" value="WD40/YVTN_repeat-like_dom_sf"/>
</dbReference>
<protein>
    <submittedName>
        <fullName evidence="4">Trifunctional nucleotide phosphoesterase protein YfkN</fullName>
    </submittedName>
</protein>
<dbReference type="InterPro" id="IPR018511">
    <property type="entry name" value="Hemolysin-typ_Ca-bd_CS"/>
</dbReference>
<dbReference type="OrthoDB" id="9773411at2"/>
<dbReference type="InterPro" id="IPR006146">
    <property type="entry name" value="5'-Nucleotdase_CS"/>
</dbReference>
<feature type="domain" description="5'-Nucleotidase C-terminal" evidence="2">
    <location>
        <begin position="410"/>
        <end position="546"/>
    </location>
</feature>
<sequence length="1423" mass="146710">MAYTLQLLHANDLEGGVAALDNAPNFAAIVDTLEDTFENTILLSAGDNYIPGPFFSTAADFSMGATLTAAYERFYTEVLGLDLTGVTLDIDEGPGRVDITIMNVLGFDASAVGNHEFDPGTNAFAGIINASGGNGEINWVGALFPYLSANIDFSGDNSLGRLFTDEILTSDIFAESLADLAARNIGPAIAPATLIEEGGELIGVVGATTQIIETISSTGGTNEITGGANNMAALAAVIQPQIDALIAAGANKIILTSHLQQISLEKELAGLLDGVDIIIAGGSNTLQADANDRLRDGDAAAEAYPFLTVDTNGNPVAIVSTDGEYSYLGRLVVEFDDNGVLVADSINTAVSGTFATDAQGVLDVTGAATLTEALDASAKASIVQDLTDAVQVIVDEADAIAFGNHDVFLDGRRETVRTEESNLGNLTADANLSAARGADTTVNVSFKNGGGIRAEIGSATNTGTDAGDGVLSQLDLQNSLRFNNGLAVATVTKEGFLMLLEHGVADTDTDAGNTPGRFFQIGGFRVSFDEAGTAQQLVTDANGDYVVDPATDRPQVAVAGDRIKTVALIDPETGDDIVIFRDGAFTAEAPETIRMVTLDFLMQSNGDGYPFQELISDVQFLTPEGGITSDTEADRLGEQQALGDFMSENFPDEDTAFANAETDVANDLRIVQLARNGGIDRILLDENTPTLEVSIAANLLSGETELFTGGSEVVSVDAGRAYVTNGAQNRVDVFDAATGEKLFEFDLGQVQGFDGVQSVAAKNGLVAAAISVTPAEANGVVAIFDLEGTLLNTIEVGNLPDMLTFSPDGTRILVANEGEPLDGTDPLGSVSIIDLSGGAANATAVTLDFSAFDGQEDALREAGVLIQPGNSASQDLEPEYITVLPDGVTAWVSLQEANAYAVIDLTTNTVTDIRSFGLVDRSLPGNEIDASNRDNAINLQTYDNLFGMRQPDAITSIEIGGETYIFTANEGDARDATEARIGSLDLDPTAFPNADILQLNENLGRLNVRTDLGDTDGDGDYDQLFHYGARSFTIYNAAGEIVFDSGSQFSQLIAEIRPELFNQDEGEFDNRSDDKGVEPEAIAVGVVEGKPYVFIGLERDSGIMVFDISDPANPVFDSYIDSEANGNISPETIAFIPAEQSATGFAQIAIAYEGDGNTAIYNLDNLGVDSSPTGRSDGDDTLVGTDGDDGFGAGAGDDLVNGGAGNDNLGGGFGNDTVNGGAGNDTIGAGLGDDIVNGGAGNDVANGGAGNDLVRGEDGNDRLGGGQGADTVEGGTGDDFIGGGAGTDLLDGGEGNDSLGGGLGDDTVLGGAGDDFVAGGGRDDVLDGGAGNDTLNGGSGNDLMTGGEGVDTFVFNTLTSGEADIITDFDASTETVILRSVASFDTLDITDTVAGAVVAVDGQTITFEAVLAADLTADNFLFG</sequence>
<dbReference type="InterPro" id="IPR029052">
    <property type="entry name" value="Metallo-depent_PP-like"/>
</dbReference>
<dbReference type="PANTHER" id="PTHR46928:SF1">
    <property type="entry name" value="MESENCHYME-SPECIFIC CELL SURFACE GLYCOPROTEIN"/>
    <property type="match status" value="1"/>
</dbReference>
<accession>A0A1V0RJE5</accession>
<dbReference type="PRINTS" id="PR00313">
    <property type="entry name" value="CABNDNGRPT"/>
</dbReference>
<gene>
    <name evidence="4" type="primary">yfkN</name>
    <name evidence="4" type="ORF">ROSMUCSMR3_00385</name>
</gene>
<dbReference type="InterPro" id="IPR008334">
    <property type="entry name" value="5'-Nucleotdase_C"/>
</dbReference>
<dbReference type="Gene3D" id="2.130.10.10">
    <property type="entry name" value="YVTN repeat-like/Quinoprotein amine dehydrogenase"/>
    <property type="match status" value="1"/>
</dbReference>
<dbReference type="PROSITE" id="PS00330">
    <property type="entry name" value="HEMOLYSIN_CALCIUM"/>
    <property type="match status" value="1"/>
</dbReference>
<dbReference type="Pfam" id="PF22494">
    <property type="entry name" value="choice_anch_I"/>
    <property type="match status" value="1"/>
</dbReference>
<dbReference type="InterPro" id="IPR011049">
    <property type="entry name" value="Serralysin-like_metalloprot_C"/>
</dbReference>
<dbReference type="Gene3D" id="2.150.10.10">
    <property type="entry name" value="Serralysin-like metalloprotease, C-terminal"/>
    <property type="match status" value="2"/>
</dbReference>
<dbReference type="Gene3D" id="3.90.780.10">
    <property type="entry name" value="5'-Nucleotidase, C-terminal domain"/>
    <property type="match status" value="1"/>
</dbReference>
<dbReference type="PANTHER" id="PTHR46928">
    <property type="entry name" value="MESENCHYME-SPECIFIC CELL SURFACE GLYCOPROTEIN"/>
    <property type="match status" value="1"/>
</dbReference>
<evidence type="ECO:0000259" key="3">
    <source>
        <dbReference type="Pfam" id="PF22494"/>
    </source>
</evidence>
<feature type="compositionally biased region" description="Gly residues" evidence="1">
    <location>
        <begin position="1262"/>
        <end position="1304"/>
    </location>
</feature>
<dbReference type="SUPFAM" id="SSF50969">
    <property type="entry name" value="YVTN repeat-like/Quinoprotein amine dehydrogenase"/>
    <property type="match status" value="1"/>
</dbReference>
<evidence type="ECO:0000259" key="2">
    <source>
        <dbReference type="Pfam" id="PF02872"/>
    </source>
</evidence>
<dbReference type="RefSeq" id="WP_081506269.1">
    <property type="nucleotide sequence ID" value="NZ_CP020474.1"/>
</dbReference>
<dbReference type="InterPro" id="IPR055188">
    <property type="entry name" value="Choice_anch_I"/>
</dbReference>
<dbReference type="KEGG" id="rmm:ROSMUCSMR3_00385"/>
<evidence type="ECO:0000256" key="1">
    <source>
        <dbReference type="SAM" id="MobiDB-lite"/>
    </source>
</evidence>
<feature type="region of interest" description="Disordered" evidence="1">
    <location>
        <begin position="1248"/>
        <end position="1304"/>
    </location>
</feature>
<dbReference type="GO" id="GO:0005509">
    <property type="term" value="F:calcium ion binding"/>
    <property type="evidence" value="ECO:0007669"/>
    <property type="project" value="InterPro"/>
</dbReference>
<dbReference type="GO" id="GO:0009166">
    <property type="term" value="P:nucleotide catabolic process"/>
    <property type="evidence" value="ECO:0007669"/>
    <property type="project" value="InterPro"/>
</dbReference>
<evidence type="ECO:0000313" key="5">
    <source>
        <dbReference type="Proteomes" id="UP000192273"/>
    </source>
</evidence>
<name>A0A1V0RJE5_9RHOB</name>
<feature type="domain" description="Choice-of-anchor I" evidence="3">
    <location>
        <begin position="701"/>
        <end position="1162"/>
    </location>
</feature>
<reference evidence="4 5" key="1">
    <citation type="submission" date="2017-03" db="EMBL/GenBank/DDBJ databases">
        <title>Genome Sequence of Roseovarius mucosus strain SMR3 Isolated from a culture of the Diatom Skeletonema marinoi.</title>
        <authorList>
            <person name="Topel M."/>
            <person name="Pinder M."/>
            <person name="Johansson O.N."/>
            <person name="Kourtchenko O."/>
            <person name="Godhe A."/>
            <person name="Clarke A.K."/>
        </authorList>
    </citation>
    <scope>NUCLEOTIDE SEQUENCE [LARGE SCALE GENOMIC DNA]</scope>
    <source>
        <strain evidence="4 5">SMR3</strain>
    </source>
</reference>
<dbReference type="SUPFAM" id="SSF56300">
    <property type="entry name" value="Metallo-dependent phosphatases"/>
    <property type="match status" value="1"/>
</dbReference>
<dbReference type="InterPro" id="IPR011044">
    <property type="entry name" value="Quino_amine_DH_bsu"/>
</dbReference>
<dbReference type="PROSITE" id="PS00786">
    <property type="entry name" value="5_NUCLEOTIDASE_2"/>
    <property type="match status" value="1"/>
</dbReference>
<dbReference type="GO" id="GO:0016788">
    <property type="term" value="F:hydrolase activity, acting on ester bonds"/>
    <property type="evidence" value="ECO:0007669"/>
    <property type="project" value="InterPro"/>
</dbReference>
<dbReference type="Proteomes" id="UP000192273">
    <property type="component" value="Chromosome"/>
</dbReference>
<dbReference type="SUPFAM" id="SSF51120">
    <property type="entry name" value="beta-Roll"/>
    <property type="match status" value="2"/>
</dbReference>
<evidence type="ECO:0000313" key="4">
    <source>
        <dbReference type="EMBL" id="ARE81890.1"/>
    </source>
</evidence>
<dbReference type="SUPFAM" id="SSF55816">
    <property type="entry name" value="5'-nucleotidase (syn. UDP-sugar hydrolase), C-terminal domain"/>
    <property type="match status" value="1"/>
</dbReference>
<dbReference type="Pfam" id="PF00353">
    <property type="entry name" value="HemolysinCabind"/>
    <property type="match status" value="3"/>
</dbReference>
<dbReference type="InterPro" id="IPR001343">
    <property type="entry name" value="Hemolysn_Ca-bd"/>
</dbReference>